<name>A0A8H6E2S5_PETAA</name>
<dbReference type="InterPro" id="IPR004254">
    <property type="entry name" value="AdipoR/HlyIII-related"/>
</dbReference>
<evidence type="ECO:0000313" key="8">
    <source>
        <dbReference type="EMBL" id="KAF5856428.1"/>
    </source>
</evidence>
<dbReference type="GO" id="GO:0006882">
    <property type="term" value="P:intracellular zinc ion homeostasis"/>
    <property type="evidence" value="ECO:0007669"/>
    <property type="project" value="TreeGrafter"/>
</dbReference>
<gene>
    <name evidence="8" type="ORF">ETB97_007425</name>
</gene>
<evidence type="ECO:0000256" key="3">
    <source>
        <dbReference type="ARBA" id="ARBA00022692"/>
    </source>
</evidence>
<feature type="transmembrane region" description="Helical" evidence="7">
    <location>
        <begin position="115"/>
        <end position="134"/>
    </location>
</feature>
<evidence type="ECO:0000256" key="1">
    <source>
        <dbReference type="ARBA" id="ARBA00004141"/>
    </source>
</evidence>
<dbReference type="Pfam" id="PF03006">
    <property type="entry name" value="HlyIII"/>
    <property type="match status" value="1"/>
</dbReference>
<keyword evidence="4 7" id="KW-1133">Transmembrane helix</keyword>
<feature type="binding site" evidence="6">
    <location>
        <position position="135"/>
    </location>
    <ligand>
        <name>Zn(2+)</name>
        <dbReference type="ChEBI" id="CHEBI:29105"/>
    </ligand>
</feature>
<organism evidence="8 9">
    <name type="scientific">Petromyces alliaceus</name>
    <name type="common">Aspergillus alliaceus</name>
    <dbReference type="NCBI Taxonomy" id="209559"/>
    <lineage>
        <taxon>Eukaryota</taxon>
        <taxon>Fungi</taxon>
        <taxon>Dikarya</taxon>
        <taxon>Ascomycota</taxon>
        <taxon>Pezizomycotina</taxon>
        <taxon>Eurotiomycetes</taxon>
        <taxon>Eurotiomycetidae</taxon>
        <taxon>Eurotiales</taxon>
        <taxon>Aspergillaceae</taxon>
        <taxon>Aspergillus</taxon>
        <taxon>Aspergillus subgen. Circumdati</taxon>
    </lineage>
</organism>
<proteinExistence type="inferred from homology"/>
<dbReference type="AlphaFoldDB" id="A0A8H6E2S5"/>
<protein>
    <submittedName>
        <fullName evidence="8">Uncharacterized protein</fullName>
    </submittedName>
</protein>
<keyword evidence="3 7" id="KW-0812">Transmembrane</keyword>
<dbReference type="PANTHER" id="PTHR20855">
    <property type="entry name" value="ADIPOR/PROGESTIN RECEPTOR-RELATED"/>
    <property type="match status" value="1"/>
</dbReference>
<evidence type="ECO:0000256" key="6">
    <source>
        <dbReference type="PIRSR" id="PIRSR604254-1"/>
    </source>
</evidence>
<keyword evidence="5 7" id="KW-0472">Membrane</keyword>
<keyword evidence="6" id="KW-0479">Metal-binding</keyword>
<feature type="transmembrane region" description="Helical" evidence="7">
    <location>
        <begin position="154"/>
        <end position="175"/>
    </location>
</feature>
<evidence type="ECO:0000256" key="4">
    <source>
        <dbReference type="ARBA" id="ARBA00022989"/>
    </source>
</evidence>
<dbReference type="GO" id="GO:0016020">
    <property type="term" value="C:membrane"/>
    <property type="evidence" value="ECO:0007669"/>
    <property type="project" value="UniProtKB-SubCell"/>
</dbReference>
<evidence type="ECO:0000256" key="7">
    <source>
        <dbReference type="SAM" id="Phobius"/>
    </source>
</evidence>
<sequence>MCDYVPQYRLPEQGRLKRYYLVGCAFDHKQRIGPKYQAAKRINPVYSAQKWNPRTGYRPINGSVRLCVDSLRSIHNETVNVYSHLVPATIALSSKGFLHLYFRGRYPTASLVGQLALYVYLTTSVLCLGTLSAYHTLLCHSEAYSDLWGCLDYVAIILQTIGSFASGIYVTFYCYSGLQKLY</sequence>
<keyword evidence="6" id="KW-0862">Zinc</keyword>
<keyword evidence="9" id="KW-1185">Reference proteome</keyword>
<dbReference type="PANTHER" id="PTHR20855:SF52">
    <property type="entry name" value="ADIPONECTIN RECEPTOR PROTEIN"/>
    <property type="match status" value="1"/>
</dbReference>
<reference evidence="8 9" key="1">
    <citation type="submission" date="2019-04" db="EMBL/GenBank/DDBJ databases">
        <title>Aspergillus burnettii sp. nov., novel species from soil in southeast Queensland.</title>
        <authorList>
            <person name="Gilchrist C.L.M."/>
            <person name="Pitt J.I."/>
            <person name="Lange L."/>
            <person name="Lacey H.J."/>
            <person name="Vuong D."/>
            <person name="Midgley D.J."/>
            <person name="Greenfield P."/>
            <person name="Bradbury M."/>
            <person name="Lacey E."/>
            <person name="Busk P.K."/>
            <person name="Pilgaard B."/>
            <person name="Chooi Y.H."/>
            <person name="Piggott A.M."/>
        </authorList>
    </citation>
    <scope>NUCLEOTIDE SEQUENCE [LARGE SCALE GENOMIC DNA]</scope>
    <source>
        <strain evidence="8 9">FRR 5400</strain>
    </source>
</reference>
<accession>A0A8H6E2S5</accession>
<dbReference type="GO" id="GO:0038023">
    <property type="term" value="F:signaling receptor activity"/>
    <property type="evidence" value="ECO:0007669"/>
    <property type="project" value="TreeGrafter"/>
</dbReference>
<evidence type="ECO:0000256" key="5">
    <source>
        <dbReference type="ARBA" id="ARBA00023136"/>
    </source>
</evidence>
<evidence type="ECO:0000313" key="9">
    <source>
        <dbReference type="Proteomes" id="UP000541154"/>
    </source>
</evidence>
<dbReference type="Proteomes" id="UP000541154">
    <property type="component" value="Unassembled WGS sequence"/>
</dbReference>
<comment type="similarity">
    <text evidence="2">Belongs to the ADIPOR family.</text>
</comment>
<dbReference type="GO" id="GO:0046872">
    <property type="term" value="F:metal ion binding"/>
    <property type="evidence" value="ECO:0007669"/>
    <property type="project" value="UniProtKB-KW"/>
</dbReference>
<evidence type="ECO:0000256" key="2">
    <source>
        <dbReference type="ARBA" id="ARBA00007018"/>
    </source>
</evidence>
<dbReference type="EMBL" id="SPNV01000320">
    <property type="protein sequence ID" value="KAF5856428.1"/>
    <property type="molecule type" value="Genomic_DNA"/>
</dbReference>
<comment type="caution">
    <text evidence="8">The sequence shown here is derived from an EMBL/GenBank/DDBJ whole genome shotgun (WGS) entry which is preliminary data.</text>
</comment>
<comment type="subcellular location">
    <subcellularLocation>
        <location evidence="1">Membrane</location>
        <topology evidence="1">Multi-pass membrane protein</topology>
    </subcellularLocation>
</comment>